<keyword evidence="1" id="KW-1133">Transmembrane helix</keyword>
<keyword evidence="4" id="KW-1185">Reference proteome</keyword>
<proteinExistence type="predicted"/>
<evidence type="ECO:0000313" key="4">
    <source>
        <dbReference type="Proteomes" id="UP000198406"/>
    </source>
</evidence>
<protein>
    <submittedName>
        <fullName evidence="3">Uncharacterized protein</fullName>
    </submittedName>
</protein>
<keyword evidence="2" id="KW-0732">Signal</keyword>
<keyword evidence="1" id="KW-0472">Membrane</keyword>
<sequence length="408" mass="44961">MKLLSAISLLLISVVTADKAAYLDTLMQNAVPTGKNRFLEQQQVDNYQVNIASYSVRFEQCQFVKAFDEELAQSEESSTVLSTKRFVLFRLCPSGCSNCNYNYGEYLVDLETYLEATVQYFQNYYDQMCQACYECSNNAANDQDGQQQQGNNNRHLRFLQNYGESVNCDACVEECQKIENMEAKGYIDATEFVACKLIYGPQDDNRQPLYAGPVCASNGSKINIGVFTDENCLIADTTKDVNDYLSGENGQMRLGHSLLKNTYTNTCISCKEPADQNKNNQGNDNIDGDAVSEMCETLYSASAKCEKKHGFADGYGSYNGYENQLTQEDSVCSFMQSLKSGTYSEEGDILVSGASHVAGSDSTTGGQKFALTFFILGTVGLAVYAAMLHSKLVHGKTTPVTSRVSAFA</sequence>
<feature type="chain" id="PRO_5012780524" evidence="2">
    <location>
        <begin position="18"/>
        <end position="408"/>
    </location>
</feature>
<keyword evidence="1" id="KW-0812">Transmembrane</keyword>
<dbReference type="InParanoid" id="A0A1Z5K661"/>
<organism evidence="3 4">
    <name type="scientific">Fistulifera solaris</name>
    <name type="common">Oleaginous diatom</name>
    <dbReference type="NCBI Taxonomy" id="1519565"/>
    <lineage>
        <taxon>Eukaryota</taxon>
        <taxon>Sar</taxon>
        <taxon>Stramenopiles</taxon>
        <taxon>Ochrophyta</taxon>
        <taxon>Bacillariophyta</taxon>
        <taxon>Bacillariophyceae</taxon>
        <taxon>Bacillariophycidae</taxon>
        <taxon>Naviculales</taxon>
        <taxon>Naviculaceae</taxon>
        <taxon>Fistulifera</taxon>
    </lineage>
</organism>
<dbReference type="OrthoDB" id="40709at2759"/>
<comment type="caution">
    <text evidence="3">The sequence shown here is derived from an EMBL/GenBank/DDBJ whole genome shotgun (WGS) entry which is preliminary data.</text>
</comment>
<reference evidence="3 4" key="1">
    <citation type="journal article" date="2015" name="Plant Cell">
        <title>Oil accumulation by the oleaginous diatom Fistulifera solaris as revealed by the genome and transcriptome.</title>
        <authorList>
            <person name="Tanaka T."/>
            <person name="Maeda Y."/>
            <person name="Veluchamy A."/>
            <person name="Tanaka M."/>
            <person name="Abida H."/>
            <person name="Marechal E."/>
            <person name="Bowler C."/>
            <person name="Muto M."/>
            <person name="Sunaga Y."/>
            <person name="Tanaka M."/>
            <person name="Yoshino T."/>
            <person name="Taniguchi T."/>
            <person name="Fukuda Y."/>
            <person name="Nemoto M."/>
            <person name="Matsumoto M."/>
            <person name="Wong P.S."/>
            <person name="Aburatani S."/>
            <person name="Fujibuchi W."/>
        </authorList>
    </citation>
    <scope>NUCLEOTIDE SEQUENCE [LARGE SCALE GENOMIC DNA]</scope>
    <source>
        <strain evidence="3 4">JPCC DA0580</strain>
    </source>
</reference>
<evidence type="ECO:0000313" key="3">
    <source>
        <dbReference type="EMBL" id="GAX21642.1"/>
    </source>
</evidence>
<evidence type="ECO:0000256" key="1">
    <source>
        <dbReference type="SAM" id="Phobius"/>
    </source>
</evidence>
<dbReference type="Proteomes" id="UP000198406">
    <property type="component" value="Unassembled WGS sequence"/>
</dbReference>
<dbReference type="EMBL" id="BDSP01000170">
    <property type="protein sequence ID" value="GAX21642.1"/>
    <property type="molecule type" value="Genomic_DNA"/>
</dbReference>
<name>A0A1Z5K661_FISSO</name>
<feature type="signal peptide" evidence="2">
    <location>
        <begin position="1"/>
        <end position="17"/>
    </location>
</feature>
<feature type="transmembrane region" description="Helical" evidence="1">
    <location>
        <begin position="369"/>
        <end position="388"/>
    </location>
</feature>
<dbReference type="AlphaFoldDB" id="A0A1Z5K661"/>
<evidence type="ECO:0000256" key="2">
    <source>
        <dbReference type="SAM" id="SignalP"/>
    </source>
</evidence>
<accession>A0A1Z5K661</accession>
<gene>
    <name evidence="3" type="ORF">FisN_29Hh079</name>
</gene>